<dbReference type="GO" id="GO:0051539">
    <property type="term" value="F:4 iron, 4 sulfur cluster binding"/>
    <property type="evidence" value="ECO:0007669"/>
    <property type="project" value="UniProtKB-KW"/>
</dbReference>
<keyword evidence="2" id="KW-0408">Iron</keyword>
<gene>
    <name evidence="4" type="ORF">S01H1_75285</name>
</gene>
<keyword evidence="2" id="KW-0479">Metal-binding</keyword>
<reference evidence="4" key="1">
    <citation type="journal article" date="2014" name="Front. Microbiol.">
        <title>High frequency of phylogenetically diverse reductive dehalogenase-homologous genes in deep subseafloor sedimentary metagenomes.</title>
        <authorList>
            <person name="Kawai M."/>
            <person name="Futagami T."/>
            <person name="Toyoda A."/>
            <person name="Takaki Y."/>
            <person name="Nishi S."/>
            <person name="Hori S."/>
            <person name="Arai W."/>
            <person name="Tsubouchi T."/>
            <person name="Morono Y."/>
            <person name="Uchiyama I."/>
            <person name="Ito T."/>
            <person name="Fujiyama A."/>
            <person name="Inagaki F."/>
            <person name="Takami H."/>
        </authorList>
    </citation>
    <scope>NUCLEOTIDE SEQUENCE</scope>
    <source>
        <strain evidence="4">Expedition CK06-06</strain>
    </source>
</reference>
<comment type="caution">
    <text evidence="4">The sequence shown here is derived from an EMBL/GenBank/DDBJ whole genome shotgun (WGS) entry which is preliminary data.</text>
</comment>
<keyword evidence="2" id="KW-0411">Iron-sulfur</keyword>
<dbReference type="GO" id="GO:0044689">
    <property type="term" value="F:7,8-didemethyl-8-hydroxy-5-deazariboflavin synthase activity"/>
    <property type="evidence" value="ECO:0007669"/>
    <property type="project" value="TreeGrafter"/>
</dbReference>
<dbReference type="PANTHER" id="PTHR43076">
    <property type="entry name" value="FO SYNTHASE (COFH)"/>
    <property type="match status" value="1"/>
</dbReference>
<feature type="region of interest" description="Disordered" evidence="3">
    <location>
        <begin position="65"/>
        <end position="96"/>
    </location>
</feature>
<organism evidence="4">
    <name type="scientific">marine sediment metagenome</name>
    <dbReference type="NCBI Taxonomy" id="412755"/>
    <lineage>
        <taxon>unclassified sequences</taxon>
        <taxon>metagenomes</taxon>
        <taxon>ecological metagenomes</taxon>
    </lineage>
</organism>
<dbReference type="AlphaFoldDB" id="X0XY70"/>
<protein>
    <submittedName>
        <fullName evidence="4">Uncharacterized protein</fullName>
    </submittedName>
</protein>
<evidence type="ECO:0000256" key="1">
    <source>
        <dbReference type="ARBA" id="ARBA00001966"/>
    </source>
</evidence>
<keyword evidence="2" id="KW-0004">4Fe-4S</keyword>
<evidence type="ECO:0000256" key="3">
    <source>
        <dbReference type="SAM" id="MobiDB-lite"/>
    </source>
</evidence>
<evidence type="ECO:0000256" key="2">
    <source>
        <dbReference type="ARBA" id="ARBA00022485"/>
    </source>
</evidence>
<dbReference type="InterPro" id="IPR034405">
    <property type="entry name" value="F420"/>
</dbReference>
<proteinExistence type="predicted"/>
<feature type="non-terminal residue" evidence="4">
    <location>
        <position position="1"/>
    </location>
</feature>
<dbReference type="EMBL" id="BARS01050428">
    <property type="protein sequence ID" value="GAG48374.1"/>
    <property type="molecule type" value="Genomic_DNA"/>
</dbReference>
<name>X0XY70_9ZZZZ</name>
<dbReference type="PANTHER" id="PTHR43076:SF1">
    <property type="entry name" value="LIPOYL SYNTHASE 2"/>
    <property type="match status" value="1"/>
</dbReference>
<evidence type="ECO:0000313" key="4">
    <source>
        <dbReference type="EMBL" id="GAG48374.1"/>
    </source>
</evidence>
<sequence>KLSQLALLSGANDFGGTLMEESISRESGGGYGENLPPEEMRRLIREMGRIPVERSTTYEILRRFDDPALDPPSLEPLPGQGKFTRPLSMREASSST</sequence>
<accession>X0XY70</accession>
<comment type="cofactor">
    <cofactor evidence="1">
        <name>[4Fe-4S] cluster</name>
        <dbReference type="ChEBI" id="CHEBI:49883"/>
    </cofactor>
</comment>